<feature type="compositionally biased region" description="Low complexity" evidence="1">
    <location>
        <begin position="26"/>
        <end position="46"/>
    </location>
</feature>
<feature type="region of interest" description="Disordered" evidence="1">
    <location>
        <begin position="69"/>
        <end position="110"/>
    </location>
</feature>
<feature type="compositionally biased region" description="Pro residues" evidence="1">
    <location>
        <begin position="72"/>
        <end position="86"/>
    </location>
</feature>
<organism evidence="2 3">
    <name type="scientific">Eptatretus burgeri</name>
    <name type="common">Inshore hagfish</name>
    <dbReference type="NCBI Taxonomy" id="7764"/>
    <lineage>
        <taxon>Eukaryota</taxon>
        <taxon>Metazoa</taxon>
        <taxon>Chordata</taxon>
        <taxon>Craniata</taxon>
        <taxon>Vertebrata</taxon>
        <taxon>Cyclostomata</taxon>
        <taxon>Myxini</taxon>
        <taxon>Myxiniformes</taxon>
        <taxon>Myxinidae</taxon>
        <taxon>Eptatretinae</taxon>
        <taxon>Eptatretus</taxon>
    </lineage>
</organism>
<reference evidence="2" key="2">
    <citation type="submission" date="2025-09" db="UniProtKB">
        <authorList>
            <consortium name="Ensembl"/>
        </authorList>
    </citation>
    <scope>IDENTIFICATION</scope>
</reference>
<dbReference type="AlphaFoldDB" id="A0A8C4QQ65"/>
<feature type="region of interest" description="Disordered" evidence="1">
    <location>
        <begin position="1"/>
        <end position="46"/>
    </location>
</feature>
<protein>
    <submittedName>
        <fullName evidence="2">Uncharacterized protein</fullName>
    </submittedName>
</protein>
<evidence type="ECO:0000313" key="3">
    <source>
        <dbReference type="Proteomes" id="UP000694388"/>
    </source>
</evidence>
<keyword evidence="3" id="KW-1185">Reference proteome</keyword>
<dbReference type="Ensembl" id="ENSEBUT00000019477.1">
    <property type="protein sequence ID" value="ENSEBUP00000018901.1"/>
    <property type="gene ID" value="ENSEBUG00000011785.1"/>
</dbReference>
<name>A0A8C4QQ65_EPTBU</name>
<sequence>MARRMKGGGDLGSNPEPPPTTVPSNMAPIAPQASQQQNSAQQNMMAQQQALINQQAYLLAQQMVYQQMMCQQPPPPPPLYPPPPAPSAGADAKRGSLYADDFTGDSMPEPTQNIRNIIKEYHGRNPQRSFSPEEPKIAQSRACPRPSDPHDQAIAILQGQRETPDIWSNPASTRKPHTEGKPVSLVTTSAIERSHETIARVKPVGISSHPDFTKMPPTPTSFAPATCRRKQSSVRFVEDVERGTPSVETAKPQKLLTPLHGKRPGAAYCYRGVPWKLVIRKEVRLRSSSGQDSF</sequence>
<evidence type="ECO:0000313" key="2">
    <source>
        <dbReference type="Ensembl" id="ENSEBUP00000018901.1"/>
    </source>
</evidence>
<dbReference type="Proteomes" id="UP000694388">
    <property type="component" value="Unplaced"/>
</dbReference>
<evidence type="ECO:0000256" key="1">
    <source>
        <dbReference type="SAM" id="MobiDB-lite"/>
    </source>
</evidence>
<accession>A0A8C4QQ65</accession>
<reference evidence="2" key="1">
    <citation type="submission" date="2025-08" db="UniProtKB">
        <authorList>
            <consortium name="Ensembl"/>
        </authorList>
    </citation>
    <scope>IDENTIFICATION</scope>
</reference>
<proteinExistence type="predicted"/>